<dbReference type="PANTHER" id="PTHR33741:SF5">
    <property type="entry name" value="TRANSMEMBRANE PROTEIN DDB_G0269096-RELATED"/>
    <property type="match status" value="1"/>
</dbReference>
<sequence length="318" mass="34041">MSSHTLHGRGSGSSLTLHSGDMSSSPHSKKGEWKRGLRSYGNAVLARPSRGILPGTPTLKELAATWVAAFLGIGSITSLHYFCDFFVEENIPLVIASFGATAVLIYATIESPLAQPRCVMGGHVLSALIGVSVQKVIVALADATGTDVLHWRSFGCAAAVAFAIAGMQLTKTTHPPGGATALSAVVGPEFVWNLGYLYVVVPVALGAAILLSIAVIVNNLWGRQYPQYWFYPTPLSRQHDVVEEVTLSSLPSAGGGPDRRLSLDTHALHDHYSVDNRTLEQIERFLEHEAAIGIGDGQSTNPTHHACHSHHHLNQDHI</sequence>
<gene>
    <name evidence="4" type="ORF">PhCBS80983_g03901</name>
</gene>
<dbReference type="InterPro" id="IPR058581">
    <property type="entry name" value="TM_HPP"/>
</dbReference>
<evidence type="ECO:0000256" key="1">
    <source>
        <dbReference type="SAM" id="MobiDB-lite"/>
    </source>
</evidence>
<dbReference type="Proteomes" id="UP000318582">
    <property type="component" value="Unassembled WGS sequence"/>
</dbReference>
<feature type="domain" description="HPP transmembrane region" evidence="3">
    <location>
        <begin position="56"/>
        <end position="226"/>
    </location>
</feature>
<keyword evidence="2" id="KW-1133">Transmembrane helix</keyword>
<dbReference type="AlphaFoldDB" id="A0A507DZW4"/>
<proteinExistence type="predicted"/>
<accession>A0A507DZW4</accession>
<dbReference type="EMBL" id="QEAQ01000054">
    <property type="protein sequence ID" value="TPX57323.1"/>
    <property type="molecule type" value="Genomic_DNA"/>
</dbReference>
<evidence type="ECO:0000313" key="5">
    <source>
        <dbReference type="Proteomes" id="UP000318582"/>
    </source>
</evidence>
<dbReference type="InterPro" id="IPR007065">
    <property type="entry name" value="HPP"/>
</dbReference>
<feature type="transmembrane region" description="Helical" evidence="2">
    <location>
        <begin position="153"/>
        <end position="170"/>
    </location>
</feature>
<feature type="transmembrane region" description="Helical" evidence="2">
    <location>
        <begin position="121"/>
        <end position="141"/>
    </location>
</feature>
<feature type="transmembrane region" description="Helical" evidence="2">
    <location>
        <begin position="190"/>
        <end position="217"/>
    </location>
</feature>
<comment type="caution">
    <text evidence="4">The sequence shown here is derived from an EMBL/GenBank/DDBJ whole genome shotgun (WGS) entry which is preliminary data.</text>
</comment>
<evidence type="ECO:0000259" key="3">
    <source>
        <dbReference type="Pfam" id="PF04982"/>
    </source>
</evidence>
<dbReference type="Pfam" id="PF04982">
    <property type="entry name" value="TM_HPP"/>
    <property type="match status" value="1"/>
</dbReference>
<keyword evidence="2" id="KW-0472">Membrane</keyword>
<keyword evidence="5" id="KW-1185">Reference proteome</keyword>
<evidence type="ECO:0000313" key="4">
    <source>
        <dbReference type="EMBL" id="TPX57323.1"/>
    </source>
</evidence>
<feature type="transmembrane region" description="Helical" evidence="2">
    <location>
        <begin position="90"/>
        <end position="109"/>
    </location>
</feature>
<feature type="transmembrane region" description="Helical" evidence="2">
    <location>
        <begin position="63"/>
        <end position="83"/>
    </location>
</feature>
<organism evidence="4 5">
    <name type="scientific">Powellomyces hirtus</name>
    <dbReference type="NCBI Taxonomy" id="109895"/>
    <lineage>
        <taxon>Eukaryota</taxon>
        <taxon>Fungi</taxon>
        <taxon>Fungi incertae sedis</taxon>
        <taxon>Chytridiomycota</taxon>
        <taxon>Chytridiomycota incertae sedis</taxon>
        <taxon>Chytridiomycetes</taxon>
        <taxon>Spizellomycetales</taxon>
        <taxon>Powellomycetaceae</taxon>
        <taxon>Powellomyces</taxon>
    </lineage>
</organism>
<protein>
    <recommendedName>
        <fullName evidence="3">HPP transmembrane region domain-containing protein</fullName>
    </recommendedName>
</protein>
<reference evidence="4 5" key="1">
    <citation type="journal article" date="2019" name="Sci. Rep.">
        <title>Comparative genomics of chytrid fungi reveal insights into the obligate biotrophic and pathogenic lifestyle of Synchytrium endobioticum.</title>
        <authorList>
            <person name="van de Vossenberg B.T.L.H."/>
            <person name="Warris S."/>
            <person name="Nguyen H.D.T."/>
            <person name="van Gent-Pelzer M.P.E."/>
            <person name="Joly D.L."/>
            <person name="van de Geest H.C."/>
            <person name="Bonants P.J.M."/>
            <person name="Smith D.S."/>
            <person name="Levesque C.A."/>
            <person name="van der Lee T.A.J."/>
        </authorList>
    </citation>
    <scope>NUCLEOTIDE SEQUENCE [LARGE SCALE GENOMIC DNA]</scope>
    <source>
        <strain evidence="4 5">CBS 809.83</strain>
    </source>
</reference>
<name>A0A507DZW4_9FUNG</name>
<dbReference type="STRING" id="109895.A0A507DZW4"/>
<feature type="region of interest" description="Disordered" evidence="1">
    <location>
        <begin position="299"/>
        <end position="318"/>
    </location>
</feature>
<dbReference type="PANTHER" id="PTHR33741">
    <property type="entry name" value="TRANSMEMBRANE PROTEIN DDB_G0269096-RELATED"/>
    <property type="match status" value="1"/>
</dbReference>
<keyword evidence="2" id="KW-0812">Transmembrane</keyword>
<evidence type="ECO:0000256" key="2">
    <source>
        <dbReference type="SAM" id="Phobius"/>
    </source>
</evidence>
<feature type="compositionally biased region" description="Polar residues" evidence="1">
    <location>
        <begin position="12"/>
        <end position="26"/>
    </location>
</feature>
<feature type="region of interest" description="Disordered" evidence="1">
    <location>
        <begin position="1"/>
        <end position="34"/>
    </location>
</feature>